<dbReference type="SUPFAM" id="SSF51261">
    <property type="entry name" value="Duplicated hybrid motif"/>
    <property type="match status" value="1"/>
</dbReference>
<dbReference type="Pfam" id="PF01551">
    <property type="entry name" value="Peptidase_M23"/>
    <property type="match status" value="1"/>
</dbReference>
<gene>
    <name evidence="2" type="ORF">FDY93_11890</name>
</gene>
<protein>
    <submittedName>
        <fullName evidence="2">M23 family metallopeptidase</fullName>
    </submittedName>
</protein>
<evidence type="ECO:0000313" key="3">
    <source>
        <dbReference type="Proteomes" id="UP000306791"/>
    </source>
</evidence>
<dbReference type="Proteomes" id="UP000306791">
    <property type="component" value="Unassembled WGS sequence"/>
</dbReference>
<comment type="caution">
    <text evidence="2">The sequence shown here is derived from an EMBL/GenBank/DDBJ whole genome shotgun (WGS) entry which is preliminary data.</text>
</comment>
<organism evidence="2 3">
    <name type="scientific">Microbulbifer harenosus</name>
    <dbReference type="NCBI Taxonomy" id="2576840"/>
    <lineage>
        <taxon>Bacteria</taxon>
        <taxon>Pseudomonadati</taxon>
        <taxon>Pseudomonadota</taxon>
        <taxon>Gammaproteobacteria</taxon>
        <taxon>Cellvibrionales</taxon>
        <taxon>Microbulbiferaceae</taxon>
        <taxon>Microbulbifer</taxon>
    </lineage>
</organism>
<dbReference type="PANTHER" id="PTHR21666">
    <property type="entry name" value="PEPTIDASE-RELATED"/>
    <property type="match status" value="1"/>
</dbReference>
<dbReference type="PANTHER" id="PTHR21666:SF270">
    <property type="entry name" value="MUREIN HYDROLASE ACTIVATOR ENVC"/>
    <property type="match status" value="1"/>
</dbReference>
<dbReference type="RefSeq" id="WP_138236006.1">
    <property type="nucleotide sequence ID" value="NZ_VANI01000011.1"/>
</dbReference>
<name>A0ABY2UIX5_9GAMM</name>
<dbReference type="CDD" id="cd12797">
    <property type="entry name" value="M23_peptidase"/>
    <property type="match status" value="1"/>
</dbReference>
<evidence type="ECO:0000259" key="1">
    <source>
        <dbReference type="Pfam" id="PF01551"/>
    </source>
</evidence>
<dbReference type="InterPro" id="IPR011055">
    <property type="entry name" value="Dup_hybrid_motif"/>
</dbReference>
<keyword evidence="3" id="KW-1185">Reference proteome</keyword>
<feature type="domain" description="M23ase beta-sheet core" evidence="1">
    <location>
        <begin position="11"/>
        <end position="43"/>
    </location>
</feature>
<accession>A0ABY2UIX5</accession>
<proteinExistence type="predicted"/>
<dbReference type="InterPro" id="IPR050570">
    <property type="entry name" value="Cell_wall_metabolism_enzyme"/>
</dbReference>
<sequence>MRLRPSRVQRNQGQILGLVGSTGKATGPHLHWELRQNGEVIDPASQLPFFAEQPVRVLAKH</sequence>
<dbReference type="Gene3D" id="2.70.70.10">
    <property type="entry name" value="Glucose Permease (Domain IIA)"/>
    <property type="match status" value="1"/>
</dbReference>
<dbReference type="EMBL" id="VANI01000011">
    <property type="protein sequence ID" value="TLM77101.1"/>
    <property type="molecule type" value="Genomic_DNA"/>
</dbReference>
<dbReference type="InterPro" id="IPR016047">
    <property type="entry name" value="M23ase_b-sheet_dom"/>
</dbReference>
<evidence type="ECO:0000313" key="2">
    <source>
        <dbReference type="EMBL" id="TLM77101.1"/>
    </source>
</evidence>
<reference evidence="2 3" key="1">
    <citation type="submission" date="2019-05" db="EMBL/GenBank/DDBJ databases">
        <title>Microbulbifer harenosus sp. nov., an alginate-degrading bacterium isolated from coastal sand.</title>
        <authorList>
            <person name="Huang H."/>
            <person name="Mo K."/>
            <person name="Bao S."/>
        </authorList>
    </citation>
    <scope>NUCLEOTIDE SEQUENCE [LARGE SCALE GENOMIC DNA]</scope>
    <source>
        <strain evidence="2 3">HB161719</strain>
    </source>
</reference>